<comment type="caution">
    <text evidence="2">The sequence shown here is derived from an EMBL/GenBank/DDBJ whole genome shotgun (WGS) entry which is preliminary data.</text>
</comment>
<gene>
    <name evidence="2" type="ORF">RRG08_033357</name>
</gene>
<accession>A0AAE0Z7V8</accession>
<evidence type="ECO:0000313" key="2">
    <source>
        <dbReference type="EMBL" id="KAK3764275.1"/>
    </source>
</evidence>
<evidence type="ECO:0000256" key="1">
    <source>
        <dbReference type="SAM" id="SignalP"/>
    </source>
</evidence>
<keyword evidence="1" id="KW-0732">Signal</keyword>
<dbReference type="AlphaFoldDB" id="A0AAE0Z7V8"/>
<reference evidence="2" key="1">
    <citation type="journal article" date="2023" name="G3 (Bethesda)">
        <title>A reference genome for the long-term kleptoplast-retaining sea slug Elysia crispata morphotype clarki.</title>
        <authorList>
            <person name="Eastman K.E."/>
            <person name="Pendleton A.L."/>
            <person name="Shaikh M.A."/>
            <person name="Suttiyut T."/>
            <person name="Ogas R."/>
            <person name="Tomko P."/>
            <person name="Gavelis G."/>
            <person name="Widhalm J.R."/>
            <person name="Wisecaver J.H."/>
        </authorList>
    </citation>
    <scope>NUCLEOTIDE SEQUENCE</scope>
    <source>
        <strain evidence="2">ECLA1</strain>
    </source>
</reference>
<keyword evidence="3" id="KW-1185">Reference proteome</keyword>
<dbReference type="EMBL" id="JAWDGP010004454">
    <property type="protein sequence ID" value="KAK3764275.1"/>
    <property type="molecule type" value="Genomic_DNA"/>
</dbReference>
<name>A0AAE0Z7V8_9GAST</name>
<sequence length="100" mass="11331">MSLLQGIRPLWLLMTALVSGANLSRAEVRCFDCSGMSSPYDCTILQRCRTDEQCYIRAYVNDAYSIMYDMGCQSNSFCSVVPKRSFSQDKELLDLTYTPS</sequence>
<feature type="signal peptide" evidence="1">
    <location>
        <begin position="1"/>
        <end position="26"/>
    </location>
</feature>
<dbReference type="Proteomes" id="UP001283361">
    <property type="component" value="Unassembled WGS sequence"/>
</dbReference>
<protein>
    <recommendedName>
        <fullName evidence="4">UPAR/Ly6 domain-containing protein</fullName>
    </recommendedName>
</protein>
<evidence type="ECO:0008006" key="4">
    <source>
        <dbReference type="Google" id="ProtNLM"/>
    </source>
</evidence>
<evidence type="ECO:0000313" key="3">
    <source>
        <dbReference type="Proteomes" id="UP001283361"/>
    </source>
</evidence>
<proteinExistence type="predicted"/>
<feature type="chain" id="PRO_5041947522" description="UPAR/Ly6 domain-containing protein" evidence="1">
    <location>
        <begin position="27"/>
        <end position="100"/>
    </location>
</feature>
<organism evidence="2 3">
    <name type="scientific">Elysia crispata</name>
    <name type="common">lettuce slug</name>
    <dbReference type="NCBI Taxonomy" id="231223"/>
    <lineage>
        <taxon>Eukaryota</taxon>
        <taxon>Metazoa</taxon>
        <taxon>Spiralia</taxon>
        <taxon>Lophotrochozoa</taxon>
        <taxon>Mollusca</taxon>
        <taxon>Gastropoda</taxon>
        <taxon>Heterobranchia</taxon>
        <taxon>Euthyneura</taxon>
        <taxon>Panpulmonata</taxon>
        <taxon>Sacoglossa</taxon>
        <taxon>Placobranchoidea</taxon>
        <taxon>Plakobranchidae</taxon>
        <taxon>Elysia</taxon>
    </lineage>
</organism>